<feature type="compositionally biased region" description="Polar residues" evidence="1">
    <location>
        <begin position="34"/>
        <end position="43"/>
    </location>
</feature>
<feature type="compositionally biased region" description="Polar residues" evidence="1">
    <location>
        <begin position="17"/>
        <end position="26"/>
    </location>
</feature>
<gene>
    <name evidence="2" type="ORF">PHSY_005171</name>
</gene>
<proteinExistence type="predicted"/>
<dbReference type="GO" id="GO:0032259">
    <property type="term" value="P:methylation"/>
    <property type="evidence" value="ECO:0007669"/>
    <property type="project" value="UniProtKB-KW"/>
</dbReference>
<dbReference type="Proteomes" id="UP000014071">
    <property type="component" value="Unassembled WGS sequence"/>
</dbReference>
<feature type="compositionally biased region" description="Basic and acidic residues" evidence="1">
    <location>
        <begin position="44"/>
        <end position="60"/>
    </location>
</feature>
<dbReference type="GO" id="GO:0008168">
    <property type="term" value="F:methyltransferase activity"/>
    <property type="evidence" value="ECO:0007669"/>
    <property type="project" value="UniProtKB-KW"/>
</dbReference>
<feature type="region of interest" description="Disordered" evidence="1">
    <location>
        <begin position="85"/>
        <end position="116"/>
    </location>
</feature>
<keyword evidence="2" id="KW-0808">Transferase</keyword>
<name>R9PHJ2_PSEHS</name>
<evidence type="ECO:0000256" key="1">
    <source>
        <dbReference type="SAM" id="MobiDB-lite"/>
    </source>
</evidence>
<evidence type="ECO:0000313" key="2">
    <source>
        <dbReference type="EMBL" id="GAC97585.1"/>
    </source>
</evidence>
<feature type="region of interest" description="Disordered" evidence="1">
    <location>
        <begin position="1"/>
        <end position="70"/>
    </location>
</feature>
<feature type="compositionally biased region" description="Polar residues" evidence="1">
    <location>
        <begin position="1"/>
        <end position="11"/>
    </location>
</feature>
<dbReference type="EMBL" id="DF238810">
    <property type="protein sequence ID" value="GAC97585.1"/>
    <property type="molecule type" value="Genomic_DNA"/>
</dbReference>
<dbReference type="AlphaFoldDB" id="R9PHJ2"/>
<dbReference type="eggNOG" id="ENOG502TB3J">
    <property type="taxonomic scope" value="Eukaryota"/>
</dbReference>
<accession>R9PHJ2</accession>
<sequence length="141" mass="15097">MAATKSTSAVSSEGLRNRNTQSGRTQDSPRSDSTELASPTLGQDQKDSKDKTTPHQDVKVLGRTPDGTGKWPCSFPYVRLMHANDAGGSLVGPRPNSAPARHHSKRSPFGPCPLSYPSASFDSSAATLYRSIEFRSDNAFG</sequence>
<organism evidence="2 3">
    <name type="scientific">Pseudozyma hubeiensis (strain SY62)</name>
    <name type="common">Yeast</name>
    <dbReference type="NCBI Taxonomy" id="1305764"/>
    <lineage>
        <taxon>Eukaryota</taxon>
        <taxon>Fungi</taxon>
        <taxon>Dikarya</taxon>
        <taxon>Basidiomycota</taxon>
        <taxon>Ustilaginomycotina</taxon>
        <taxon>Ustilaginomycetes</taxon>
        <taxon>Ustilaginales</taxon>
        <taxon>Ustilaginaceae</taxon>
        <taxon>Pseudozyma</taxon>
    </lineage>
</organism>
<keyword evidence="2" id="KW-0489">Methyltransferase</keyword>
<protein>
    <submittedName>
        <fullName evidence="2">Phosphatidylethanolamine N-methyltransferase</fullName>
    </submittedName>
</protein>
<dbReference type="HOGENOM" id="CLU_1826131_0_0_1"/>
<dbReference type="RefSeq" id="XP_012191172.1">
    <property type="nucleotide sequence ID" value="XM_012335782.1"/>
</dbReference>
<dbReference type="GeneID" id="24110451"/>
<evidence type="ECO:0000313" key="3">
    <source>
        <dbReference type="Proteomes" id="UP000014071"/>
    </source>
</evidence>
<keyword evidence="3" id="KW-1185">Reference proteome</keyword>
<reference evidence="3" key="1">
    <citation type="journal article" date="2013" name="Genome Announc.">
        <title>Draft genome sequence of the basidiomycetous yeast-like fungus Pseudozyma hubeiensis SY62, which produces an abundant amount of the biosurfactant mannosylerythritol lipids.</title>
        <authorList>
            <person name="Konishi M."/>
            <person name="Hatada Y."/>
            <person name="Horiuchi J."/>
        </authorList>
    </citation>
    <scope>NUCLEOTIDE SEQUENCE [LARGE SCALE GENOMIC DNA]</scope>
    <source>
        <strain evidence="3">SY62</strain>
    </source>
</reference>